<protein>
    <submittedName>
        <fullName evidence="1">Uncharacterized protein</fullName>
    </submittedName>
</protein>
<accession>A0A6B1DS34</accession>
<dbReference type="AlphaFoldDB" id="A0A6B1DS34"/>
<comment type="caution">
    <text evidence="1">The sequence shown here is derived from an EMBL/GenBank/DDBJ whole genome shotgun (WGS) entry which is preliminary data.</text>
</comment>
<organism evidence="1">
    <name type="scientific">Caldilineaceae bacterium SB0662_bin_9</name>
    <dbReference type="NCBI Taxonomy" id="2605258"/>
    <lineage>
        <taxon>Bacteria</taxon>
        <taxon>Bacillati</taxon>
        <taxon>Chloroflexota</taxon>
        <taxon>Caldilineae</taxon>
        <taxon>Caldilineales</taxon>
        <taxon>Caldilineaceae</taxon>
    </lineage>
</organism>
<dbReference type="EMBL" id="VXPY01000015">
    <property type="protein sequence ID" value="MYD89274.1"/>
    <property type="molecule type" value="Genomic_DNA"/>
</dbReference>
<evidence type="ECO:0000313" key="1">
    <source>
        <dbReference type="EMBL" id="MYD89274.1"/>
    </source>
</evidence>
<name>A0A6B1DS34_9CHLR</name>
<gene>
    <name evidence="1" type="ORF">F4Y08_02890</name>
</gene>
<proteinExistence type="predicted"/>
<reference evidence="1" key="1">
    <citation type="submission" date="2019-09" db="EMBL/GenBank/DDBJ databases">
        <title>Characterisation of the sponge microbiome using genome-centric metagenomics.</title>
        <authorList>
            <person name="Engelberts J.P."/>
            <person name="Robbins S.J."/>
            <person name="De Goeij J.M."/>
            <person name="Aranda M."/>
            <person name="Bell S.C."/>
            <person name="Webster N.S."/>
        </authorList>
    </citation>
    <scope>NUCLEOTIDE SEQUENCE</scope>
    <source>
        <strain evidence="1">SB0662_bin_9</strain>
    </source>
</reference>
<sequence length="90" mass="10642">MERTPIDRLDPDKYRIENRGYGWHRVYEQQILSKDEFADMSGAEGQDEVRRGLEDFMDANASDYKRINDYFRCLAFRPDDSASTRGEAPW</sequence>